<reference evidence="3" key="1">
    <citation type="submission" date="2016-10" db="EMBL/GenBank/DDBJ databases">
        <authorList>
            <person name="Varghese N."/>
            <person name="Submissions S."/>
        </authorList>
    </citation>
    <scope>NUCLEOTIDE SEQUENCE [LARGE SCALE GENOMIC DNA]</scope>
    <source>
        <strain evidence="3">DSM 23920</strain>
    </source>
</reference>
<keyword evidence="2" id="KW-0808">Transferase</keyword>
<evidence type="ECO:0000313" key="2">
    <source>
        <dbReference type="EMBL" id="SEA04181.1"/>
    </source>
</evidence>
<evidence type="ECO:0000313" key="3">
    <source>
        <dbReference type="Proteomes" id="UP000199656"/>
    </source>
</evidence>
<dbReference type="STRING" id="408074.SAMN05660909_00562"/>
<dbReference type="InterPro" id="IPR050834">
    <property type="entry name" value="Glycosyltransf_2"/>
</dbReference>
<dbReference type="InterPro" id="IPR029044">
    <property type="entry name" value="Nucleotide-diphossugar_trans"/>
</dbReference>
<feature type="domain" description="Glycosyltransferase 2-like" evidence="1">
    <location>
        <begin position="3"/>
        <end position="115"/>
    </location>
</feature>
<name>A0A1H3XZB2_9BACT</name>
<protein>
    <submittedName>
        <fullName evidence="2">Glycosyltransferase, GT2 family</fullName>
    </submittedName>
</protein>
<dbReference type="CDD" id="cd00761">
    <property type="entry name" value="Glyco_tranf_GTA_type"/>
    <property type="match status" value="1"/>
</dbReference>
<dbReference type="OrthoDB" id="9815829at2"/>
<accession>A0A1H3XZB2</accession>
<proteinExistence type="predicted"/>
<dbReference type="PANTHER" id="PTHR43685:SF2">
    <property type="entry name" value="GLYCOSYLTRANSFERASE 2-LIKE DOMAIN-CONTAINING PROTEIN"/>
    <property type="match status" value="1"/>
</dbReference>
<keyword evidence="3" id="KW-1185">Reference proteome</keyword>
<gene>
    <name evidence="2" type="ORF">SAMN05660909_00562</name>
</gene>
<dbReference type="SUPFAM" id="SSF53448">
    <property type="entry name" value="Nucleotide-diphospho-sugar transferases"/>
    <property type="match status" value="1"/>
</dbReference>
<organism evidence="2 3">
    <name type="scientific">Chitinophaga terrae</name>
    <name type="common">ex Kim and Jung 2007</name>
    <dbReference type="NCBI Taxonomy" id="408074"/>
    <lineage>
        <taxon>Bacteria</taxon>
        <taxon>Pseudomonadati</taxon>
        <taxon>Bacteroidota</taxon>
        <taxon>Chitinophagia</taxon>
        <taxon>Chitinophagales</taxon>
        <taxon>Chitinophagaceae</taxon>
        <taxon>Chitinophaga</taxon>
    </lineage>
</organism>
<dbReference type="Gene3D" id="3.90.550.10">
    <property type="entry name" value="Spore Coat Polysaccharide Biosynthesis Protein SpsA, Chain A"/>
    <property type="match status" value="1"/>
</dbReference>
<dbReference type="Proteomes" id="UP000199656">
    <property type="component" value="Unassembled WGS sequence"/>
</dbReference>
<evidence type="ECO:0000259" key="1">
    <source>
        <dbReference type="Pfam" id="PF00535"/>
    </source>
</evidence>
<dbReference type="InterPro" id="IPR001173">
    <property type="entry name" value="Glyco_trans_2-like"/>
</dbReference>
<dbReference type="GO" id="GO:0016740">
    <property type="term" value="F:transferase activity"/>
    <property type="evidence" value="ECO:0007669"/>
    <property type="project" value="UniProtKB-KW"/>
</dbReference>
<dbReference type="AlphaFoldDB" id="A0A1H3XZB2"/>
<dbReference type="EMBL" id="FNRL01000002">
    <property type="protein sequence ID" value="SEA04181.1"/>
    <property type="molecule type" value="Genomic_DNA"/>
</dbReference>
<dbReference type="RefSeq" id="WP_089758475.1">
    <property type="nucleotide sequence ID" value="NZ_BKAT01000010.1"/>
</dbReference>
<dbReference type="PANTHER" id="PTHR43685">
    <property type="entry name" value="GLYCOSYLTRANSFERASE"/>
    <property type="match status" value="1"/>
</dbReference>
<dbReference type="Pfam" id="PF00535">
    <property type="entry name" value="Glycos_transf_2"/>
    <property type="match status" value="1"/>
</dbReference>
<sequence>MISIVIPTYKRFESLTATLKSLNAQTLSDFEVVVVNDDPESKVQIDGTEYKYALKILNNSQNLGAAGARNRGVRESKGEWIAFLDDDDFFLPDKLEYLTSKIKEHPDVQFFYHPILYEFVNEGVKYETTPNVIAKPEDVLTANIIGGPPGFFIRKDVFLSLNGFDVDMVALEDYEFVIRIVRGNIKTMFLSVALSRCQAITRSIGLSKSVNKIQEALRYLDNAYQNEYKQLAPHLDRKRKANGAVQVGFAYLLNLQRKAGNYYLRAFLHSFDLKYLVAAGLSWLNPTFLIKMKGRMSGSK</sequence>